<dbReference type="InterPro" id="IPR006683">
    <property type="entry name" value="Thioestr_dom"/>
</dbReference>
<dbReference type="Proteomes" id="UP000315889">
    <property type="component" value="Unassembled WGS sequence"/>
</dbReference>
<comment type="caution">
    <text evidence="2">The sequence shown here is derived from an EMBL/GenBank/DDBJ whole genome shotgun (WGS) entry which is preliminary data.</text>
</comment>
<dbReference type="SUPFAM" id="SSF54637">
    <property type="entry name" value="Thioesterase/thiol ester dehydrase-isomerase"/>
    <property type="match status" value="1"/>
</dbReference>
<dbReference type="EMBL" id="SHBP01000004">
    <property type="protein sequence ID" value="RZO20453.1"/>
    <property type="molecule type" value="Genomic_DNA"/>
</dbReference>
<reference evidence="2 3" key="1">
    <citation type="submission" date="2019-02" db="EMBL/GenBank/DDBJ databases">
        <title>Prokaryotic population dynamics and viral predation in marine succession experiment using metagenomics: the confinement effect.</title>
        <authorList>
            <person name="Haro-Moreno J.M."/>
            <person name="Rodriguez-Valera F."/>
            <person name="Lopez-Perez M."/>
        </authorList>
    </citation>
    <scope>NUCLEOTIDE SEQUENCE [LARGE SCALE GENOMIC DNA]</scope>
    <source>
        <strain evidence="2">MED-G170</strain>
    </source>
</reference>
<dbReference type="GO" id="GO:0016790">
    <property type="term" value="F:thiolester hydrolase activity"/>
    <property type="evidence" value="ECO:0007669"/>
    <property type="project" value="UniProtKB-ARBA"/>
</dbReference>
<dbReference type="InterPro" id="IPR029069">
    <property type="entry name" value="HotDog_dom_sf"/>
</dbReference>
<dbReference type="AlphaFoldDB" id="A0A520MGV8"/>
<sequence>MQGLSPSMETFLAEKPEFLALLGFKNYWFEDHNQTYFCTFEPSIALTHSNGTIVQGGFIAGMLDSAMAQYVLHAHDFKVNPLTLNLDITYLMPCRPSLVEARARVLKMGRSIVFTTAELFQDDKLIATATATNKLTDIIK</sequence>
<proteinExistence type="predicted"/>
<protein>
    <submittedName>
        <fullName evidence="2">PaaI family thioesterase</fullName>
    </submittedName>
</protein>
<organism evidence="2 3">
    <name type="scientific">SAR92 clade bacterium</name>
    <dbReference type="NCBI Taxonomy" id="2315479"/>
    <lineage>
        <taxon>Bacteria</taxon>
        <taxon>Pseudomonadati</taxon>
        <taxon>Pseudomonadota</taxon>
        <taxon>Gammaproteobacteria</taxon>
        <taxon>Cellvibrionales</taxon>
        <taxon>Porticoccaceae</taxon>
        <taxon>SAR92 clade</taxon>
    </lineage>
</organism>
<dbReference type="CDD" id="cd03443">
    <property type="entry name" value="PaaI_thioesterase"/>
    <property type="match status" value="1"/>
</dbReference>
<feature type="domain" description="Thioesterase" evidence="1">
    <location>
        <begin position="53"/>
        <end position="124"/>
    </location>
</feature>
<dbReference type="Gene3D" id="3.10.129.10">
    <property type="entry name" value="Hotdog Thioesterase"/>
    <property type="match status" value="1"/>
</dbReference>
<gene>
    <name evidence="2" type="ORF">EVB03_04110</name>
</gene>
<evidence type="ECO:0000313" key="3">
    <source>
        <dbReference type="Proteomes" id="UP000315889"/>
    </source>
</evidence>
<dbReference type="Pfam" id="PF03061">
    <property type="entry name" value="4HBT"/>
    <property type="match status" value="1"/>
</dbReference>
<evidence type="ECO:0000259" key="1">
    <source>
        <dbReference type="Pfam" id="PF03061"/>
    </source>
</evidence>
<evidence type="ECO:0000313" key="2">
    <source>
        <dbReference type="EMBL" id="RZO20453.1"/>
    </source>
</evidence>
<name>A0A520MGV8_9GAMM</name>
<accession>A0A520MGV8</accession>